<dbReference type="InterPro" id="IPR036397">
    <property type="entry name" value="RNaseH_sf"/>
</dbReference>
<reference evidence="3 4" key="1">
    <citation type="submission" date="2020-10" db="EMBL/GenBank/DDBJ databases">
        <title>Connecting structure to function with the recovery of over 1000 high-quality activated sludge metagenome-assembled genomes encoding full-length rRNA genes using long-read sequencing.</title>
        <authorList>
            <person name="Singleton C.M."/>
            <person name="Petriglieri F."/>
            <person name="Kristensen J.M."/>
            <person name="Kirkegaard R.H."/>
            <person name="Michaelsen T.Y."/>
            <person name="Andersen M.H."/>
            <person name="Karst S.M."/>
            <person name="Dueholm M.S."/>
            <person name="Nielsen P.H."/>
            <person name="Albertsen M."/>
        </authorList>
    </citation>
    <scope>NUCLEOTIDE SEQUENCE [LARGE SCALE GENOMIC DNA]</scope>
    <source>
        <strain evidence="3">EsbW_18-Q3-R4-48_BATAC.285</strain>
    </source>
</reference>
<dbReference type="InterPro" id="IPR001584">
    <property type="entry name" value="Integrase_cat-core"/>
</dbReference>
<dbReference type="Gene3D" id="3.30.420.10">
    <property type="entry name" value="Ribonuclease H-like superfamily/Ribonuclease H"/>
    <property type="match status" value="1"/>
</dbReference>
<evidence type="ECO:0000259" key="2">
    <source>
        <dbReference type="PROSITE" id="PS50994"/>
    </source>
</evidence>
<feature type="domain" description="Integrase catalytic" evidence="2">
    <location>
        <begin position="126"/>
        <end position="312"/>
    </location>
</feature>
<dbReference type="SUPFAM" id="SSF53098">
    <property type="entry name" value="Ribonuclease H-like"/>
    <property type="match status" value="1"/>
</dbReference>
<dbReference type="Pfam" id="PF22483">
    <property type="entry name" value="Mu-transpos_C_2"/>
    <property type="match status" value="1"/>
</dbReference>
<dbReference type="PROSITE" id="PS50994">
    <property type="entry name" value="INTEGRASE"/>
    <property type="match status" value="1"/>
</dbReference>
<dbReference type="InterPro" id="IPR012337">
    <property type="entry name" value="RNaseH-like_sf"/>
</dbReference>
<protein>
    <submittedName>
        <fullName evidence="3">IS21 family transposase</fullName>
    </submittedName>
</protein>
<gene>
    <name evidence="3" type="ORF">IPJ27_23585</name>
</gene>
<dbReference type="GO" id="GO:0003676">
    <property type="term" value="F:nucleic acid binding"/>
    <property type="evidence" value="ECO:0007669"/>
    <property type="project" value="InterPro"/>
</dbReference>
<organism evidence="3 4">
    <name type="scientific">Candidatus Accumulibacter proximus</name>
    <dbReference type="NCBI Taxonomy" id="2954385"/>
    <lineage>
        <taxon>Bacteria</taxon>
        <taxon>Pseudomonadati</taxon>
        <taxon>Pseudomonadota</taxon>
        <taxon>Betaproteobacteria</taxon>
        <taxon>Candidatus Accumulibacter</taxon>
    </lineage>
</organism>
<dbReference type="Proteomes" id="UP000697998">
    <property type="component" value="Unassembled WGS sequence"/>
</dbReference>
<dbReference type="NCBIfam" id="NF033546">
    <property type="entry name" value="transpos_IS21"/>
    <property type="match status" value="1"/>
</dbReference>
<comment type="similarity">
    <text evidence="1">Belongs to the transposase IS21/IS408/IS1162 family.</text>
</comment>
<evidence type="ECO:0000256" key="1">
    <source>
        <dbReference type="ARBA" id="ARBA00009277"/>
    </source>
</evidence>
<dbReference type="EMBL" id="JADJMH010000037">
    <property type="protein sequence ID" value="MBK7677488.1"/>
    <property type="molecule type" value="Genomic_DNA"/>
</dbReference>
<sequence>MYEIRQIIQRLRLGESNRAVARSQRVGRDTVAQLRDLAASQNWLDATGPMPDDATIALHYRTTGKGANEGPIKNPSHVSTVEPFREDVLAWHRQGIQVSSIRQALARQHGYDGSVHALYRFIRREAPDAPVATVMLDFAVGEQAQVDFGSGPLITDRHSDEVFKTWFFVMTLAWSRHQYAELVRNQSVETWLACHRHAFEWFNGVPRKVRIDNPKCAITRACYYEPTVQRAYGELALGYAFVIDPCPVADPAKKGRVEAGVKYVKRNFMPLREFHSLAHANEQLQTWVRDEAGNRIHGSTRERPLKRFNETEQALLQPLPAIAPACPTWAKAKLHGNCHVQHEYCQYSAPFRLIHQTLWLEITPDALRIYQEHELVAIHPRLFKRGDHSTVQDHLPPHAQAYFMRDPQWCLARAMTIGPACLAVVESLFANRVLDHLRAAQGLLRLGDQFGRGRLDAACSRALNFGTPSYRTIKQILNTGLDQQPELIESPALEAPYLDGGRFSRSPADSLH</sequence>
<name>A0A935Q406_9PROT</name>
<evidence type="ECO:0000313" key="3">
    <source>
        <dbReference type="EMBL" id="MBK7677488.1"/>
    </source>
</evidence>
<dbReference type="PANTHER" id="PTHR35004">
    <property type="entry name" value="TRANSPOSASE RV3428C-RELATED"/>
    <property type="match status" value="1"/>
</dbReference>
<evidence type="ECO:0000313" key="4">
    <source>
        <dbReference type="Proteomes" id="UP000697998"/>
    </source>
</evidence>
<dbReference type="PANTHER" id="PTHR35004:SF8">
    <property type="entry name" value="TRANSPOSASE RV3428C-RELATED"/>
    <property type="match status" value="1"/>
</dbReference>
<dbReference type="InterPro" id="IPR054353">
    <property type="entry name" value="IstA-like_C"/>
</dbReference>
<proteinExistence type="inferred from homology"/>
<comment type="caution">
    <text evidence="3">The sequence shown here is derived from an EMBL/GenBank/DDBJ whole genome shotgun (WGS) entry which is preliminary data.</text>
</comment>
<accession>A0A935Q406</accession>
<dbReference type="AlphaFoldDB" id="A0A935Q406"/>
<dbReference type="GO" id="GO:0015074">
    <property type="term" value="P:DNA integration"/>
    <property type="evidence" value="ECO:0007669"/>
    <property type="project" value="InterPro"/>
</dbReference>